<feature type="transmembrane region" description="Helical" evidence="13">
    <location>
        <begin position="176"/>
        <end position="202"/>
    </location>
</feature>
<comment type="subcellular location">
    <subcellularLocation>
        <location evidence="2">Cell membrane</location>
        <topology evidence="2">Multi-pass membrane protein</topology>
    </subcellularLocation>
</comment>
<keyword evidence="15" id="KW-1185">Reference proteome</keyword>
<evidence type="ECO:0000256" key="8">
    <source>
        <dbReference type="ARBA" id="ARBA00022801"/>
    </source>
</evidence>
<reference evidence="14 15" key="1">
    <citation type="submission" date="2016-08" db="EMBL/GenBank/DDBJ databases">
        <title>Complete Genome Sequence Of The Indigo Reducing Clostridium isatidis DSM15098.</title>
        <authorList>
            <person name="Little G.T."/>
            <person name="Minton N.P."/>
        </authorList>
    </citation>
    <scope>NUCLEOTIDE SEQUENCE [LARGE SCALE GENOMIC DNA]</scope>
    <source>
        <strain evidence="14 15">DSM 15098</strain>
    </source>
</reference>
<gene>
    <name evidence="14" type="ORF">BEN51_09070</name>
</gene>
<dbReference type="OrthoDB" id="9800627at2"/>
<dbReference type="Proteomes" id="UP000264883">
    <property type="component" value="Chromosome"/>
</dbReference>
<keyword evidence="10 13" id="KW-1133">Transmembrane helix</keyword>
<evidence type="ECO:0000256" key="13">
    <source>
        <dbReference type="SAM" id="Phobius"/>
    </source>
</evidence>
<evidence type="ECO:0000256" key="5">
    <source>
        <dbReference type="ARBA" id="ARBA00022670"/>
    </source>
</evidence>
<evidence type="ECO:0000256" key="7">
    <source>
        <dbReference type="ARBA" id="ARBA00022723"/>
    </source>
</evidence>
<keyword evidence="4" id="KW-1003">Cell membrane</keyword>
<evidence type="ECO:0000256" key="12">
    <source>
        <dbReference type="ARBA" id="ARBA00023136"/>
    </source>
</evidence>
<evidence type="ECO:0000256" key="1">
    <source>
        <dbReference type="ARBA" id="ARBA00001947"/>
    </source>
</evidence>
<evidence type="ECO:0000313" key="15">
    <source>
        <dbReference type="Proteomes" id="UP000264883"/>
    </source>
</evidence>
<dbReference type="CDD" id="cd06158">
    <property type="entry name" value="S2P-M50_like_1"/>
    <property type="match status" value="1"/>
</dbReference>
<keyword evidence="8" id="KW-0378">Hydrolase</keyword>
<sequence>MNNYLLQKVLVIPGILIAFTAQGYAKAKMADKLGDKTPRFQGRLSLNPLDHIDIIGFIMILVAGFGWTKPVETNPNAYKNGYKDAVKVTYASLFSTLIVAFIFSLIFTLWLKLGIYLNVSSFMIITYALKFIVEININLFIFNLLPLPGLAGFDLFRYLSPRNFYKYSGMIYDYQLYILITFVVLGKYVLAIPSGLIEGLFLKIAGLLFGMI</sequence>
<evidence type="ECO:0000313" key="14">
    <source>
        <dbReference type="EMBL" id="ASW43627.1"/>
    </source>
</evidence>
<dbReference type="PANTHER" id="PTHR35864">
    <property type="entry name" value="ZINC METALLOPROTEASE MJ0611-RELATED"/>
    <property type="match status" value="1"/>
</dbReference>
<evidence type="ECO:0000256" key="11">
    <source>
        <dbReference type="ARBA" id="ARBA00023049"/>
    </source>
</evidence>
<dbReference type="PANTHER" id="PTHR35864:SF1">
    <property type="entry name" value="ZINC METALLOPROTEASE YWHC-RELATED"/>
    <property type="match status" value="1"/>
</dbReference>
<dbReference type="KEGG" id="cia:BEN51_09070"/>
<keyword evidence="6 13" id="KW-0812">Transmembrane</keyword>
<dbReference type="GO" id="GO:0046872">
    <property type="term" value="F:metal ion binding"/>
    <property type="evidence" value="ECO:0007669"/>
    <property type="project" value="UniProtKB-KW"/>
</dbReference>
<protein>
    <submittedName>
        <fullName evidence="14">Peptidase</fullName>
    </submittedName>
</protein>
<feature type="transmembrane region" description="Helical" evidence="13">
    <location>
        <begin position="139"/>
        <end position="156"/>
    </location>
</feature>
<keyword evidence="11" id="KW-0482">Metalloprotease</keyword>
<dbReference type="InterPro" id="IPR052348">
    <property type="entry name" value="Metallopeptidase_M50B"/>
</dbReference>
<keyword evidence="5" id="KW-0645">Protease</keyword>
<comment type="cofactor">
    <cofactor evidence="1">
        <name>Zn(2+)</name>
        <dbReference type="ChEBI" id="CHEBI:29105"/>
    </cofactor>
</comment>
<evidence type="ECO:0000256" key="4">
    <source>
        <dbReference type="ARBA" id="ARBA00022475"/>
    </source>
</evidence>
<name>A0A343JDL9_9CLOT</name>
<dbReference type="RefSeq" id="WP_119865761.1">
    <property type="nucleotide sequence ID" value="NZ_CP016786.1"/>
</dbReference>
<dbReference type="EMBL" id="CP016786">
    <property type="protein sequence ID" value="ASW43627.1"/>
    <property type="molecule type" value="Genomic_DNA"/>
</dbReference>
<dbReference type="GO" id="GO:0005886">
    <property type="term" value="C:plasma membrane"/>
    <property type="evidence" value="ECO:0007669"/>
    <property type="project" value="UniProtKB-SubCell"/>
</dbReference>
<evidence type="ECO:0000256" key="6">
    <source>
        <dbReference type="ARBA" id="ARBA00022692"/>
    </source>
</evidence>
<keyword evidence="9" id="KW-0862">Zinc</keyword>
<evidence type="ECO:0000256" key="9">
    <source>
        <dbReference type="ARBA" id="ARBA00022833"/>
    </source>
</evidence>
<dbReference type="InterPro" id="IPR044537">
    <property type="entry name" value="Rip2-like"/>
</dbReference>
<evidence type="ECO:0000256" key="3">
    <source>
        <dbReference type="ARBA" id="ARBA00007931"/>
    </source>
</evidence>
<dbReference type="GO" id="GO:0008237">
    <property type="term" value="F:metallopeptidase activity"/>
    <property type="evidence" value="ECO:0007669"/>
    <property type="project" value="UniProtKB-KW"/>
</dbReference>
<evidence type="ECO:0000256" key="10">
    <source>
        <dbReference type="ARBA" id="ARBA00022989"/>
    </source>
</evidence>
<accession>A0A343JDL9</accession>
<feature type="transmembrane region" description="Helical" evidence="13">
    <location>
        <begin position="88"/>
        <end position="107"/>
    </location>
</feature>
<keyword evidence="12 13" id="KW-0472">Membrane</keyword>
<organism evidence="14 15">
    <name type="scientific">Clostridium isatidis</name>
    <dbReference type="NCBI Taxonomy" id="182773"/>
    <lineage>
        <taxon>Bacteria</taxon>
        <taxon>Bacillati</taxon>
        <taxon>Bacillota</taxon>
        <taxon>Clostridia</taxon>
        <taxon>Eubacteriales</taxon>
        <taxon>Clostridiaceae</taxon>
        <taxon>Clostridium</taxon>
    </lineage>
</organism>
<dbReference type="AlphaFoldDB" id="A0A343JDL9"/>
<proteinExistence type="inferred from homology"/>
<feature type="transmembrane region" description="Helical" evidence="13">
    <location>
        <begin position="49"/>
        <end position="67"/>
    </location>
</feature>
<dbReference type="GO" id="GO:0006508">
    <property type="term" value="P:proteolysis"/>
    <property type="evidence" value="ECO:0007669"/>
    <property type="project" value="UniProtKB-KW"/>
</dbReference>
<evidence type="ECO:0000256" key="2">
    <source>
        <dbReference type="ARBA" id="ARBA00004651"/>
    </source>
</evidence>
<keyword evidence="7" id="KW-0479">Metal-binding</keyword>
<comment type="similarity">
    <text evidence="3">Belongs to the peptidase M50B family.</text>
</comment>